<evidence type="ECO:0000256" key="9">
    <source>
        <dbReference type="ARBA" id="ARBA00023136"/>
    </source>
</evidence>
<dbReference type="RefSeq" id="WP_112187044.1">
    <property type="nucleotide sequence ID" value="NZ_CATZAT010000018.1"/>
</dbReference>
<dbReference type="GO" id="GO:0015288">
    <property type="term" value="F:porin activity"/>
    <property type="evidence" value="ECO:0007669"/>
    <property type="project" value="UniProtKB-KW"/>
</dbReference>
<evidence type="ECO:0000256" key="6">
    <source>
        <dbReference type="ARBA" id="ARBA00022729"/>
    </source>
</evidence>
<evidence type="ECO:0000256" key="11">
    <source>
        <dbReference type="SAM" id="SignalP"/>
    </source>
</evidence>
<keyword evidence="5" id="KW-0812">Transmembrane</keyword>
<keyword evidence="8" id="KW-0626">Porin</keyword>
<keyword evidence="3" id="KW-0813">Transport</keyword>
<evidence type="ECO:0000256" key="8">
    <source>
        <dbReference type="ARBA" id="ARBA00023114"/>
    </source>
</evidence>
<feature type="signal peptide" evidence="11">
    <location>
        <begin position="1"/>
        <end position="25"/>
    </location>
</feature>
<evidence type="ECO:0000256" key="5">
    <source>
        <dbReference type="ARBA" id="ARBA00022692"/>
    </source>
</evidence>
<protein>
    <submittedName>
        <fullName evidence="13">Outer membrane porin protein</fullName>
    </submittedName>
</protein>
<dbReference type="PRINTS" id="PR00184">
    <property type="entry name" value="NEISSPPORIN"/>
</dbReference>
<evidence type="ECO:0000256" key="1">
    <source>
        <dbReference type="ARBA" id="ARBA00004571"/>
    </source>
</evidence>
<dbReference type="PANTHER" id="PTHR34501">
    <property type="entry name" value="PROTEIN YDDL-RELATED"/>
    <property type="match status" value="1"/>
</dbReference>
<feature type="domain" description="Porin" evidence="12">
    <location>
        <begin position="18"/>
        <end position="374"/>
    </location>
</feature>
<dbReference type="Gene3D" id="2.40.160.10">
    <property type="entry name" value="Porin"/>
    <property type="match status" value="1"/>
</dbReference>
<reference evidence="13 14" key="1">
    <citation type="submission" date="2023-07" db="EMBL/GenBank/DDBJ databases">
        <authorList>
            <person name="Peeters C."/>
        </authorList>
    </citation>
    <scope>NUCLEOTIDE SEQUENCE [LARGE SCALE GENOMIC DNA]</scope>
    <source>
        <strain evidence="13 14">LMG 18096</strain>
    </source>
</reference>
<feature type="chain" id="PRO_5044822185" evidence="11">
    <location>
        <begin position="26"/>
        <end position="403"/>
    </location>
</feature>
<evidence type="ECO:0000256" key="2">
    <source>
        <dbReference type="ARBA" id="ARBA00011233"/>
    </source>
</evidence>
<keyword evidence="7" id="KW-0406">Ion transport</keyword>
<dbReference type="GO" id="GO:0006811">
    <property type="term" value="P:monoatomic ion transport"/>
    <property type="evidence" value="ECO:0007669"/>
    <property type="project" value="UniProtKB-KW"/>
</dbReference>
<keyword evidence="6 11" id="KW-0732">Signal</keyword>
<name>A0ABC8QIJ0_9RALS</name>
<evidence type="ECO:0000256" key="7">
    <source>
        <dbReference type="ARBA" id="ARBA00023065"/>
    </source>
</evidence>
<dbReference type="InterPro" id="IPR002299">
    <property type="entry name" value="Porin_Neis"/>
</dbReference>
<comment type="subcellular location">
    <subcellularLocation>
        <location evidence="1">Cell outer membrane</location>
        <topology evidence="1">Multi-pass membrane protein</topology>
    </subcellularLocation>
</comment>
<evidence type="ECO:0000259" key="12">
    <source>
        <dbReference type="Pfam" id="PF13609"/>
    </source>
</evidence>
<dbReference type="EMBL" id="CATZAT010000018">
    <property type="protein sequence ID" value="CAJ0806289.1"/>
    <property type="molecule type" value="Genomic_DNA"/>
</dbReference>
<dbReference type="InterPro" id="IPR033900">
    <property type="entry name" value="Gram_neg_porin_domain"/>
</dbReference>
<keyword evidence="10" id="KW-0998">Cell outer membrane</keyword>
<gene>
    <name evidence="13" type="ORF">LMG18096_04771</name>
</gene>
<dbReference type="SUPFAM" id="SSF56935">
    <property type="entry name" value="Porins"/>
    <property type="match status" value="1"/>
</dbReference>
<sequence>MHYRTIRTALLVASGLGLCTTGARAQSSVTLYGLLDSGVTYASKVAGTNGTGARIGVDSGNLQQSRWGMRGTEDLGGGMKAMFILEGGITLDNGASAQGGLPLGRTSVVGLSGNFGTVQLGRRKDYIDEIATWYASVYNFGTFINGVHDNNLDRVGGNRSNNSVRYDTPNWGGFTANVTYAFGETAGSMAAGQSFGFGANYTAGGFGLGFGYWQSGLGTGTAATNTSSDAGAASAAGCNPTFGNAGNVCVRTWMVGTSYRFDKTRVYFSWSRTLQPLARFAGTSAPFATTLTSAASSGAFAAAGSNNNATNVFDLGVNYWVLPNLELIGAVLQSRYAFVGAGAQGRLTQFNAGVDYFLSKRTDLYAYVANLRASNMYSPGIIGGAPGRNATQTAVTAGIRHTF</sequence>
<proteinExistence type="predicted"/>
<dbReference type="CDD" id="cd00342">
    <property type="entry name" value="gram_neg_porins"/>
    <property type="match status" value="1"/>
</dbReference>
<dbReference type="GO" id="GO:0046930">
    <property type="term" value="C:pore complex"/>
    <property type="evidence" value="ECO:0007669"/>
    <property type="project" value="UniProtKB-KW"/>
</dbReference>
<dbReference type="Proteomes" id="UP001189663">
    <property type="component" value="Unassembled WGS sequence"/>
</dbReference>
<keyword evidence="4" id="KW-1134">Transmembrane beta strand</keyword>
<dbReference type="InterPro" id="IPR050298">
    <property type="entry name" value="Gram-neg_bact_OMP"/>
</dbReference>
<comment type="subunit">
    <text evidence="2">Homotrimer.</text>
</comment>
<evidence type="ECO:0000313" key="14">
    <source>
        <dbReference type="Proteomes" id="UP001189663"/>
    </source>
</evidence>
<evidence type="ECO:0000256" key="10">
    <source>
        <dbReference type="ARBA" id="ARBA00023237"/>
    </source>
</evidence>
<organism evidence="13 14">
    <name type="scientific">Ralstonia holmesii</name>
    <dbReference type="NCBI Taxonomy" id="3058602"/>
    <lineage>
        <taxon>Bacteria</taxon>
        <taxon>Pseudomonadati</taxon>
        <taxon>Pseudomonadota</taxon>
        <taxon>Betaproteobacteria</taxon>
        <taxon>Burkholderiales</taxon>
        <taxon>Burkholderiaceae</taxon>
        <taxon>Ralstonia</taxon>
    </lineage>
</organism>
<evidence type="ECO:0000313" key="13">
    <source>
        <dbReference type="EMBL" id="CAJ0806289.1"/>
    </source>
</evidence>
<keyword evidence="14" id="KW-1185">Reference proteome</keyword>
<dbReference type="PANTHER" id="PTHR34501:SF9">
    <property type="entry name" value="MAJOR OUTER MEMBRANE PROTEIN P.IA"/>
    <property type="match status" value="1"/>
</dbReference>
<comment type="caution">
    <text evidence="13">The sequence shown here is derived from an EMBL/GenBank/DDBJ whole genome shotgun (WGS) entry which is preliminary data.</text>
</comment>
<dbReference type="AlphaFoldDB" id="A0ABC8QIJ0"/>
<keyword evidence="9" id="KW-0472">Membrane</keyword>
<evidence type="ECO:0000256" key="3">
    <source>
        <dbReference type="ARBA" id="ARBA00022448"/>
    </source>
</evidence>
<dbReference type="Pfam" id="PF13609">
    <property type="entry name" value="Porin_4"/>
    <property type="match status" value="1"/>
</dbReference>
<dbReference type="GO" id="GO:0009279">
    <property type="term" value="C:cell outer membrane"/>
    <property type="evidence" value="ECO:0007669"/>
    <property type="project" value="UniProtKB-SubCell"/>
</dbReference>
<accession>A0ABC8QIJ0</accession>
<dbReference type="InterPro" id="IPR023614">
    <property type="entry name" value="Porin_dom_sf"/>
</dbReference>
<evidence type="ECO:0000256" key="4">
    <source>
        <dbReference type="ARBA" id="ARBA00022452"/>
    </source>
</evidence>